<feature type="transmembrane region" description="Helical" evidence="2">
    <location>
        <begin position="53"/>
        <end position="71"/>
    </location>
</feature>
<dbReference type="Proteomes" id="UP001168528">
    <property type="component" value="Unassembled WGS sequence"/>
</dbReference>
<keyword evidence="2" id="KW-0472">Membrane</keyword>
<feature type="transmembrane region" description="Helical" evidence="2">
    <location>
        <begin position="235"/>
        <end position="257"/>
    </location>
</feature>
<dbReference type="RefSeq" id="WP_302040640.1">
    <property type="nucleotide sequence ID" value="NZ_JAUKPO010000022.1"/>
</dbReference>
<gene>
    <name evidence="3" type="ORF">Q0590_26395</name>
</gene>
<sequence>MNNMSANPSFLQAVLELSGIIIRSCVFIVPTFVAIVLIVSLAKGFTSAGGVGVDYSPLVRGFILMVSLYFYQELLGIVSSAIEGFVGMIAQPENIYAQLDDLQGGLSPNDPENSSLTGYVDQAVAFIESFDLQAMLQSMVLGGIASLARKLIELLRQTLLGFLYVVGPMAIALSVLPGFGRLFLKWFQNYLSLQFWSLTLVILDNLVVLYTDFTKERVSILSGAPAAVAGERIDFLLISLVITILYCMVPYLTSLYIGQTSSSVFQSKVIGMATAGTALAMKGGAALAGSGGSAALLSGGSAATSALTSAVRDGTRGDTPAQAGGHSQRIPIRE</sequence>
<dbReference type="EMBL" id="JAUKPO010000022">
    <property type="protein sequence ID" value="MDO1449837.1"/>
    <property type="molecule type" value="Genomic_DNA"/>
</dbReference>
<comment type="caution">
    <text evidence="3">The sequence shown here is derived from an EMBL/GenBank/DDBJ whole genome shotgun (WGS) entry which is preliminary data.</text>
</comment>
<organism evidence="3 4">
    <name type="scientific">Rhodocytophaga aerolata</name>
    <dbReference type="NCBI Taxonomy" id="455078"/>
    <lineage>
        <taxon>Bacteria</taxon>
        <taxon>Pseudomonadati</taxon>
        <taxon>Bacteroidota</taxon>
        <taxon>Cytophagia</taxon>
        <taxon>Cytophagales</taxon>
        <taxon>Rhodocytophagaceae</taxon>
        <taxon>Rhodocytophaga</taxon>
    </lineage>
</organism>
<feature type="region of interest" description="Disordered" evidence="1">
    <location>
        <begin position="311"/>
        <end position="334"/>
    </location>
</feature>
<keyword evidence="4" id="KW-1185">Reference proteome</keyword>
<proteinExistence type="predicted"/>
<reference evidence="3" key="1">
    <citation type="submission" date="2023-07" db="EMBL/GenBank/DDBJ databases">
        <title>The genome sequence of Rhodocytophaga aerolata KACC 12507.</title>
        <authorList>
            <person name="Zhang X."/>
        </authorList>
    </citation>
    <scope>NUCLEOTIDE SEQUENCE</scope>
    <source>
        <strain evidence="3">KACC 12507</strain>
    </source>
</reference>
<name>A0ABT8RCK5_9BACT</name>
<keyword evidence="2" id="KW-1133">Transmembrane helix</keyword>
<feature type="transmembrane region" description="Helical" evidence="2">
    <location>
        <begin position="195"/>
        <end position="214"/>
    </location>
</feature>
<evidence type="ECO:0000256" key="1">
    <source>
        <dbReference type="SAM" id="MobiDB-lite"/>
    </source>
</evidence>
<protein>
    <recommendedName>
        <fullName evidence="5">Type IV secretion system protein</fullName>
    </recommendedName>
</protein>
<evidence type="ECO:0000256" key="2">
    <source>
        <dbReference type="SAM" id="Phobius"/>
    </source>
</evidence>
<evidence type="ECO:0000313" key="4">
    <source>
        <dbReference type="Proteomes" id="UP001168528"/>
    </source>
</evidence>
<evidence type="ECO:0000313" key="3">
    <source>
        <dbReference type="EMBL" id="MDO1449837.1"/>
    </source>
</evidence>
<keyword evidence="2" id="KW-0812">Transmembrane</keyword>
<feature type="transmembrane region" description="Helical" evidence="2">
    <location>
        <begin position="20"/>
        <end position="41"/>
    </location>
</feature>
<feature type="transmembrane region" description="Helical" evidence="2">
    <location>
        <begin position="159"/>
        <end position="183"/>
    </location>
</feature>
<accession>A0ABT8RCK5</accession>
<evidence type="ECO:0008006" key="5">
    <source>
        <dbReference type="Google" id="ProtNLM"/>
    </source>
</evidence>